<keyword evidence="2" id="KW-0813">Transport</keyword>
<dbReference type="CDD" id="cd13690">
    <property type="entry name" value="PBP2_GluB"/>
    <property type="match status" value="1"/>
</dbReference>
<dbReference type="InterPro" id="IPR051455">
    <property type="entry name" value="Bact_solute-bind_prot3"/>
</dbReference>
<name>A0A496PM31_9MICC</name>
<dbReference type="SMART" id="SM00062">
    <property type="entry name" value="PBPb"/>
    <property type="match status" value="1"/>
</dbReference>
<organism evidence="6 7">
    <name type="scientific">Galactobacter caseinivorans</name>
    <dbReference type="NCBI Taxonomy" id="2676123"/>
    <lineage>
        <taxon>Bacteria</taxon>
        <taxon>Bacillati</taxon>
        <taxon>Actinomycetota</taxon>
        <taxon>Actinomycetes</taxon>
        <taxon>Micrococcales</taxon>
        <taxon>Micrococcaceae</taxon>
        <taxon>Galactobacter</taxon>
    </lineage>
</organism>
<proteinExistence type="inferred from homology"/>
<protein>
    <submittedName>
        <fullName evidence="6">ABC transporter substrate-binding protein</fullName>
    </submittedName>
</protein>
<dbReference type="RefSeq" id="WP_121483848.1">
    <property type="nucleotide sequence ID" value="NZ_QQXL01000001.1"/>
</dbReference>
<feature type="domain" description="Solute-binding protein family 3/N-terminal" evidence="5">
    <location>
        <begin position="60"/>
        <end position="282"/>
    </location>
</feature>
<evidence type="ECO:0000313" key="6">
    <source>
        <dbReference type="EMBL" id="RKW71585.1"/>
    </source>
</evidence>
<keyword evidence="7" id="KW-1185">Reference proteome</keyword>
<sequence>MALFTKRKGAAVASIAAVAALALSACGGGSTPAASGGVEASKDVNISGSPTFDKMKSAGKIVIGVKEDQPELGYKNAATGERTGFDIQMAQWMAASLGFSGDKVEFKVVDSAAREQALANGDVNLYVGTYSITDKRKAMVGFVGPYFETGQGLLVKKDNTDITSEKNLDGKTVCSATGSTPLQNIQQNFPKVKATSFDKYSQCVEALKTGQVDAVTTDQAILIGYAAQSPEDYKVVGEPFTKEKYGIGIPKGDKALCEALSKTLTDGGADWTKIYDATLGKSGTKVEQPKPDACA</sequence>
<comment type="caution">
    <text evidence="6">The sequence shown here is derived from an EMBL/GenBank/DDBJ whole genome shotgun (WGS) entry which is preliminary data.</text>
</comment>
<dbReference type="Gene3D" id="3.40.190.10">
    <property type="entry name" value="Periplasmic binding protein-like II"/>
    <property type="match status" value="2"/>
</dbReference>
<dbReference type="GO" id="GO:0006865">
    <property type="term" value="P:amino acid transport"/>
    <property type="evidence" value="ECO:0007669"/>
    <property type="project" value="TreeGrafter"/>
</dbReference>
<feature type="signal peptide" evidence="4">
    <location>
        <begin position="1"/>
        <end position="24"/>
    </location>
</feature>
<keyword evidence="3 4" id="KW-0732">Signal</keyword>
<evidence type="ECO:0000259" key="5">
    <source>
        <dbReference type="SMART" id="SM00062"/>
    </source>
</evidence>
<dbReference type="PANTHER" id="PTHR30085">
    <property type="entry name" value="AMINO ACID ABC TRANSPORTER PERMEASE"/>
    <property type="match status" value="1"/>
</dbReference>
<dbReference type="AlphaFoldDB" id="A0A496PM31"/>
<dbReference type="InterPro" id="IPR001638">
    <property type="entry name" value="Solute-binding_3/MltF_N"/>
</dbReference>
<comment type="similarity">
    <text evidence="1">Belongs to the bacterial solute-binding protein 3 family.</text>
</comment>
<gene>
    <name evidence="6" type="ORF">DWQ67_01700</name>
</gene>
<evidence type="ECO:0000313" key="7">
    <source>
        <dbReference type="Proteomes" id="UP000273119"/>
    </source>
</evidence>
<evidence type="ECO:0000256" key="1">
    <source>
        <dbReference type="ARBA" id="ARBA00010333"/>
    </source>
</evidence>
<accession>A0A496PM31</accession>
<dbReference type="Proteomes" id="UP000273119">
    <property type="component" value="Unassembled WGS sequence"/>
</dbReference>
<evidence type="ECO:0000256" key="3">
    <source>
        <dbReference type="ARBA" id="ARBA00022729"/>
    </source>
</evidence>
<dbReference type="SUPFAM" id="SSF53850">
    <property type="entry name" value="Periplasmic binding protein-like II"/>
    <property type="match status" value="1"/>
</dbReference>
<feature type="chain" id="PRO_5038604814" evidence="4">
    <location>
        <begin position="25"/>
        <end position="295"/>
    </location>
</feature>
<dbReference type="GO" id="GO:0005576">
    <property type="term" value="C:extracellular region"/>
    <property type="evidence" value="ECO:0007669"/>
    <property type="project" value="TreeGrafter"/>
</dbReference>
<reference evidence="6 7" key="1">
    <citation type="submission" date="2018-07" db="EMBL/GenBank/DDBJ databases">
        <title>Arthrobacter sp. nov., isolated from raw cow's milk with high bacterial count.</title>
        <authorList>
            <person name="Hahne J."/>
            <person name="Isele D."/>
            <person name="Lipski A."/>
        </authorList>
    </citation>
    <scope>NUCLEOTIDE SEQUENCE [LARGE SCALE GENOMIC DNA]</scope>
    <source>
        <strain evidence="6 7">JZ R-183</strain>
    </source>
</reference>
<dbReference type="PANTHER" id="PTHR30085:SF6">
    <property type="entry name" value="ABC TRANSPORTER GLUTAMINE-BINDING PROTEIN GLNH"/>
    <property type="match status" value="1"/>
</dbReference>
<evidence type="ECO:0000256" key="2">
    <source>
        <dbReference type="ARBA" id="ARBA00022448"/>
    </source>
</evidence>
<dbReference type="PROSITE" id="PS51257">
    <property type="entry name" value="PROKAR_LIPOPROTEIN"/>
    <property type="match status" value="1"/>
</dbReference>
<dbReference type="Pfam" id="PF00497">
    <property type="entry name" value="SBP_bac_3"/>
    <property type="match status" value="1"/>
</dbReference>
<dbReference type="EMBL" id="QQXL01000001">
    <property type="protein sequence ID" value="RKW71585.1"/>
    <property type="molecule type" value="Genomic_DNA"/>
</dbReference>
<evidence type="ECO:0000256" key="4">
    <source>
        <dbReference type="SAM" id="SignalP"/>
    </source>
</evidence>
<dbReference type="GO" id="GO:0030288">
    <property type="term" value="C:outer membrane-bounded periplasmic space"/>
    <property type="evidence" value="ECO:0007669"/>
    <property type="project" value="TreeGrafter"/>
</dbReference>